<dbReference type="STRING" id="1172194.WQQ_42840"/>
<dbReference type="InterPro" id="IPR036890">
    <property type="entry name" value="HATPase_C_sf"/>
</dbReference>
<dbReference type="AlphaFoldDB" id="I7Z7S0"/>
<feature type="transmembrane region" description="Helical" evidence="10">
    <location>
        <begin position="277"/>
        <end position="300"/>
    </location>
</feature>
<dbReference type="InterPro" id="IPR005467">
    <property type="entry name" value="His_kinase_dom"/>
</dbReference>
<keyword evidence="10" id="KW-0812">Transmembrane</keyword>
<comment type="subcellular location">
    <subcellularLocation>
        <location evidence="2">Cell membrane</location>
        <topology evidence="2">Multi-pass membrane protein</topology>
    </subcellularLocation>
</comment>
<dbReference type="InterPro" id="IPR050980">
    <property type="entry name" value="2C_sensor_his_kinase"/>
</dbReference>
<keyword evidence="9" id="KW-0067">ATP-binding</keyword>
<protein>
    <recommendedName>
        <fullName evidence="3">histidine kinase</fullName>
        <ecNumber evidence="3">2.7.13.3</ecNumber>
    </recommendedName>
</protein>
<dbReference type="PROSITE" id="PS50885">
    <property type="entry name" value="HAMP"/>
    <property type="match status" value="1"/>
</dbReference>
<dbReference type="GO" id="GO:0000155">
    <property type="term" value="F:phosphorelay sensor kinase activity"/>
    <property type="evidence" value="ECO:0007669"/>
    <property type="project" value="InterPro"/>
</dbReference>
<dbReference type="PRINTS" id="PR00344">
    <property type="entry name" value="BCTRLSENSOR"/>
</dbReference>
<dbReference type="PANTHER" id="PTHR44936">
    <property type="entry name" value="SENSOR PROTEIN CREC"/>
    <property type="match status" value="1"/>
</dbReference>
<organism evidence="13 14">
    <name type="scientific">Hydrocarboniphaga effusa AP103</name>
    <dbReference type="NCBI Taxonomy" id="1172194"/>
    <lineage>
        <taxon>Bacteria</taxon>
        <taxon>Pseudomonadati</taxon>
        <taxon>Pseudomonadota</taxon>
        <taxon>Gammaproteobacteria</taxon>
        <taxon>Nevskiales</taxon>
        <taxon>Nevskiaceae</taxon>
        <taxon>Hydrocarboniphaga</taxon>
    </lineage>
</organism>
<feature type="domain" description="Histidine kinase" evidence="11">
    <location>
        <begin position="366"/>
        <end position="573"/>
    </location>
</feature>
<evidence type="ECO:0000259" key="11">
    <source>
        <dbReference type="PROSITE" id="PS50109"/>
    </source>
</evidence>
<dbReference type="Gene3D" id="3.30.565.10">
    <property type="entry name" value="Histidine kinase-like ATPase, C-terminal domain"/>
    <property type="match status" value="1"/>
</dbReference>
<evidence type="ECO:0000256" key="8">
    <source>
        <dbReference type="ARBA" id="ARBA00022777"/>
    </source>
</evidence>
<name>I7Z7S0_9GAMM</name>
<evidence type="ECO:0000256" key="1">
    <source>
        <dbReference type="ARBA" id="ARBA00000085"/>
    </source>
</evidence>
<sequence>MLAAFLLAGLIPASSVTWLAFERSRTAMLDEIEQGIDRSTAATSAELDRLLLERLLNATTWNHLEVMQDLRLDDVDKRLSVFLAEMKRRYGSAYVDLLAVDPRGRVVASSSAGRIGQRDVAGAAWTTLDLPGGQVRLERIAGDKLRIRTDIESSFTEGALGELVLEYDWRQVLGRLDAAADPSRQVLVLDGEHRVVAASAALRAAGAQPGIDASDWRGADAGRIRALSGMRWMSGELLVGAASSTPIEPYPSLGWTTLLLQSRASALAPVRRMGLTFASLLAVTLLITVLVSSWVAGLIARPVVALTDFTRHYLQPGPPPPTPPQGPGEIGELNRSFVRLVEDLHRSQATLTQASKLAALGEVTALMAHEVRTPLGILRSSAQMLRMEPGLSAEGIELTGIIESEVARLNRLVSSMLDSARTHPPQMRRDDLHAIIDHACTLLAAQARDRGIALSIRRAPEEAWVDCDGEQITQVLLNLTMNALQVLQAGGRVQIATRKEAERWIVEVADDGPGVAAEDRRAIFEPFVFKREGGIGLGLAVVRQIVRQHGGDIVVEDSALGGAAFRFWLPTPLPK</sequence>
<dbReference type="GO" id="GO:0005524">
    <property type="term" value="F:ATP binding"/>
    <property type="evidence" value="ECO:0007669"/>
    <property type="project" value="UniProtKB-KW"/>
</dbReference>
<dbReference type="PATRIC" id="fig|1172194.4.peg.4150"/>
<evidence type="ECO:0000256" key="6">
    <source>
        <dbReference type="ARBA" id="ARBA00022679"/>
    </source>
</evidence>
<evidence type="ECO:0000256" key="7">
    <source>
        <dbReference type="ARBA" id="ARBA00022741"/>
    </source>
</evidence>
<evidence type="ECO:0000256" key="3">
    <source>
        <dbReference type="ARBA" id="ARBA00012438"/>
    </source>
</evidence>
<dbReference type="SMART" id="SM00388">
    <property type="entry name" value="HisKA"/>
    <property type="match status" value="1"/>
</dbReference>
<dbReference type="GO" id="GO:0005886">
    <property type="term" value="C:plasma membrane"/>
    <property type="evidence" value="ECO:0007669"/>
    <property type="project" value="UniProtKB-SubCell"/>
</dbReference>
<dbReference type="Gene3D" id="1.10.287.130">
    <property type="match status" value="1"/>
</dbReference>
<keyword evidence="5" id="KW-0597">Phosphoprotein</keyword>
<dbReference type="PANTHER" id="PTHR44936:SF10">
    <property type="entry name" value="SENSOR PROTEIN RSTB"/>
    <property type="match status" value="1"/>
</dbReference>
<dbReference type="Gene3D" id="6.10.340.10">
    <property type="match status" value="1"/>
</dbReference>
<dbReference type="Pfam" id="PF00512">
    <property type="entry name" value="HisKA"/>
    <property type="match status" value="1"/>
</dbReference>
<dbReference type="EC" id="2.7.13.3" evidence="3"/>
<dbReference type="SUPFAM" id="SSF55874">
    <property type="entry name" value="ATPase domain of HSP90 chaperone/DNA topoisomerase II/histidine kinase"/>
    <property type="match status" value="1"/>
</dbReference>
<dbReference type="InterPro" id="IPR003660">
    <property type="entry name" value="HAMP_dom"/>
</dbReference>
<evidence type="ECO:0000256" key="2">
    <source>
        <dbReference type="ARBA" id="ARBA00004651"/>
    </source>
</evidence>
<keyword evidence="7" id="KW-0547">Nucleotide-binding</keyword>
<evidence type="ECO:0000256" key="4">
    <source>
        <dbReference type="ARBA" id="ARBA00022475"/>
    </source>
</evidence>
<dbReference type="SMART" id="SM00387">
    <property type="entry name" value="HATPase_c"/>
    <property type="match status" value="1"/>
</dbReference>
<keyword evidence="8" id="KW-0418">Kinase</keyword>
<dbReference type="CDD" id="cd00075">
    <property type="entry name" value="HATPase"/>
    <property type="match status" value="1"/>
</dbReference>
<evidence type="ECO:0000259" key="12">
    <source>
        <dbReference type="PROSITE" id="PS50885"/>
    </source>
</evidence>
<dbReference type="InterPro" id="IPR003594">
    <property type="entry name" value="HATPase_dom"/>
</dbReference>
<dbReference type="InterPro" id="IPR004358">
    <property type="entry name" value="Sig_transdc_His_kin-like_C"/>
</dbReference>
<evidence type="ECO:0000313" key="13">
    <source>
        <dbReference type="EMBL" id="EIT67849.1"/>
    </source>
</evidence>
<dbReference type="CDD" id="cd00082">
    <property type="entry name" value="HisKA"/>
    <property type="match status" value="1"/>
</dbReference>
<dbReference type="PROSITE" id="PS50109">
    <property type="entry name" value="HIS_KIN"/>
    <property type="match status" value="1"/>
</dbReference>
<proteinExistence type="predicted"/>
<keyword evidence="14" id="KW-1185">Reference proteome</keyword>
<keyword evidence="10" id="KW-0472">Membrane</keyword>
<dbReference type="Proteomes" id="UP000003704">
    <property type="component" value="Unassembled WGS sequence"/>
</dbReference>
<comment type="caution">
    <text evidence="13">The sequence shown here is derived from an EMBL/GenBank/DDBJ whole genome shotgun (WGS) entry which is preliminary data.</text>
</comment>
<reference evidence="13 14" key="1">
    <citation type="journal article" date="2012" name="J. Bacteriol.">
        <title>Genome Sequence of n-Alkane-Degrading Hydrocarboniphaga effusa Strain AP103T (ATCC BAA-332T).</title>
        <authorList>
            <person name="Chang H.K."/>
            <person name="Zylstra G.J."/>
            <person name="Chae J.C."/>
        </authorList>
    </citation>
    <scope>NUCLEOTIDE SEQUENCE [LARGE SCALE GENOMIC DNA]</scope>
    <source>
        <strain evidence="13 14">AP103</strain>
    </source>
</reference>
<evidence type="ECO:0000256" key="5">
    <source>
        <dbReference type="ARBA" id="ARBA00022553"/>
    </source>
</evidence>
<dbReference type="SUPFAM" id="SSF47384">
    <property type="entry name" value="Homodimeric domain of signal transducing histidine kinase"/>
    <property type="match status" value="1"/>
</dbReference>
<evidence type="ECO:0000313" key="14">
    <source>
        <dbReference type="Proteomes" id="UP000003704"/>
    </source>
</evidence>
<dbReference type="InterPro" id="IPR003661">
    <property type="entry name" value="HisK_dim/P_dom"/>
</dbReference>
<keyword evidence="6" id="KW-0808">Transferase</keyword>
<evidence type="ECO:0000256" key="9">
    <source>
        <dbReference type="ARBA" id="ARBA00022840"/>
    </source>
</evidence>
<dbReference type="EMBL" id="AKGD01000004">
    <property type="protein sequence ID" value="EIT67849.1"/>
    <property type="molecule type" value="Genomic_DNA"/>
</dbReference>
<evidence type="ECO:0000256" key="10">
    <source>
        <dbReference type="SAM" id="Phobius"/>
    </source>
</evidence>
<feature type="domain" description="HAMP" evidence="12">
    <location>
        <begin position="297"/>
        <end position="349"/>
    </location>
</feature>
<accession>I7Z7S0</accession>
<keyword evidence="10" id="KW-1133">Transmembrane helix</keyword>
<comment type="catalytic activity">
    <reaction evidence="1">
        <text>ATP + protein L-histidine = ADP + protein N-phospho-L-histidine.</text>
        <dbReference type="EC" id="2.7.13.3"/>
    </reaction>
</comment>
<keyword evidence="4" id="KW-1003">Cell membrane</keyword>
<gene>
    <name evidence="13" type="ORF">WQQ_42840</name>
</gene>
<dbReference type="Pfam" id="PF02518">
    <property type="entry name" value="HATPase_c"/>
    <property type="match status" value="1"/>
</dbReference>
<dbReference type="InterPro" id="IPR036097">
    <property type="entry name" value="HisK_dim/P_sf"/>
</dbReference>